<proteinExistence type="predicted"/>
<dbReference type="Proteomes" id="UP000248188">
    <property type="component" value="Unassembled WGS sequence"/>
</dbReference>
<organism evidence="1 2">
    <name type="scientific">Pseudomonas protegens</name>
    <dbReference type="NCBI Taxonomy" id="380021"/>
    <lineage>
        <taxon>Bacteria</taxon>
        <taxon>Pseudomonadati</taxon>
        <taxon>Pseudomonadota</taxon>
        <taxon>Gammaproteobacteria</taxon>
        <taxon>Pseudomonadales</taxon>
        <taxon>Pseudomonadaceae</taxon>
        <taxon>Pseudomonas</taxon>
    </lineage>
</organism>
<accession>A0A9Q6IBN4</accession>
<evidence type="ECO:0000313" key="2">
    <source>
        <dbReference type="Proteomes" id="UP000248188"/>
    </source>
</evidence>
<reference evidence="1 2" key="1">
    <citation type="submission" date="2018-06" db="EMBL/GenBank/DDBJ databases">
        <title>Pseudomonas diversity within urban Lake Michigan freshwaters.</title>
        <authorList>
            <person name="Batrich M."/>
            <person name="Hatzopoulos T."/>
            <person name="Putonti C."/>
        </authorList>
    </citation>
    <scope>NUCLEOTIDE SEQUENCE [LARGE SCALE GENOMIC DNA]</scope>
    <source>
        <strain evidence="1 2">MB-090624</strain>
    </source>
</reference>
<evidence type="ECO:0000313" key="1">
    <source>
        <dbReference type="EMBL" id="PYC29699.1"/>
    </source>
</evidence>
<dbReference type="EMBL" id="QJRN01000027">
    <property type="protein sequence ID" value="PYC29699.1"/>
    <property type="molecule type" value="Genomic_DNA"/>
</dbReference>
<sequence length="88" mass="10124">MGRRHRPSLAGWRLTRRPAGLPTAQCLRSAIVVNGALRIKSQGKAEREPWLCLGLLLRQLQRLLFRHVQHMDIRTTKPDRGLPRRNGI</sequence>
<comment type="caution">
    <text evidence="1">The sequence shown here is derived from an EMBL/GenBank/DDBJ whole genome shotgun (WGS) entry which is preliminary data.</text>
</comment>
<gene>
    <name evidence="1" type="ORF">DMX08_28960</name>
</gene>
<protein>
    <submittedName>
        <fullName evidence="1">Uncharacterized protein</fullName>
    </submittedName>
</protein>
<name>A0A9Q6IBN4_9PSED</name>
<dbReference type="AlphaFoldDB" id="A0A9Q6IBN4"/>